<reference evidence="2 3" key="1">
    <citation type="journal article" date="2022" name="Nat. Plants">
        <title>Genomes of leafy and leafless Platanthera orchids illuminate the evolution of mycoheterotrophy.</title>
        <authorList>
            <person name="Li M.H."/>
            <person name="Liu K.W."/>
            <person name="Li Z."/>
            <person name="Lu H.C."/>
            <person name="Ye Q.L."/>
            <person name="Zhang D."/>
            <person name="Wang J.Y."/>
            <person name="Li Y.F."/>
            <person name="Zhong Z.M."/>
            <person name="Liu X."/>
            <person name="Yu X."/>
            <person name="Liu D.K."/>
            <person name="Tu X.D."/>
            <person name="Liu B."/>
            <person name="Hao Y."/>
            <person name="Liao X.Y."/>
            <person name="Jiang Y.T."/>
            <person name="Sun W.H."/>
            <person name="Chen J."/>
            <person name="Chen Y.Q."/>
            <person name="Ai Y."/>
            <person name="Zhai J.W."/>
            <person name="Wu S.S."/>
            <person name="Zhou Z."/>
            <person name="Hsiao Y.Y."/>
            <person name="Wu W.L."/>
            <person name="Chen Y.Y."/>
            <person name="Lin Y.F."/>
            <person name="Hsu J.L."/>
            <person name="Li C.Y."/>
            <person name="Wang Z.W."/>
            <person name="Zhao X."/>
            <person name="Zhong W.Y."/>
            <person name="Ma X.K."/>
            <person name="Ma L."/>
            <person name="Huang J."/>
            <person name="Chen G.Z."/>
            <person name="Huang M.Z."/>
            <person name="Huang L."/>
            <person name="Peng D.H."/>
            <person name="Luo Y.B."/>
            <person name="Zou S.Q."/>
            <person name="Chen S.P."/>
            <person name="Lan S."/>
            <person name="Tsai W.C."/>
            <person name="Van de Peer Y."/>
            <person name="Liu Z.J."/>
        </authorList>
    </citation>
    <scope>NUCLEOTIDE SEQUENCE [LARGE SCALE GENOMIC DNA]</scope>
    <source>
        <strain evidence="2">Lor288</strain>
    </source>
</reference>
<name>A0ABR2LGT5_9ASPA</name>
<evidence type="ECO:0000313" key="2">
    <source>
        <dbReference type="EMBL" id="KAK8940259.1"/>
    </source>
</evidence>
<evidence type="ECO:0000256" key="1">
    <source>
        <dbReference type="SAM" id="MobiDB-lite"/>
    </source>
</evidence>
<dbReference type="EMBL" id="JBBWWR010000020">
    <property type="protein sequence ID" value="KAK8940259.1"/>
    <property type="molecule type" value="Genomic_DNA"/>
</dbReference>
<comment type="caution">
    <text evidence="2">The sequence shown here is derived from an EMBL/GenBank/DDBJ whole genome shotgun (WGS) entry which is preliminary data.</text>
</comment>
<keyword evidence="3" id="KW-1185">Reference proteome</keyword>
<dbReference type="InterPro" id="IPR044820">
    <property type="entry name" value="AGD14-like"/>
</dbReference>
<evidence type="ECO:0000313" key="3">
    <source>
        <dbReference type="Proteomes" id="UP001412067"/>
    </source>
</evidence>
<dbReference type="Proteomes" id="UP001412067">
    <property type="component" value="Unassembled WGS sequence"/>
</dbReference>
<feature type="compositionally biased region" description="Polar residues" evidence="1">
    <location>
        <begin position="1"/>
        <end position="17"/>
    </location>
</feature>
<dbReference type="PANTHER" id="PTHR46085">
    <property type="entry name" value="ARFGAP/RECO-RELATED"/>
    <property type="match status" value="1"/>
</dbReference>
<gene>
    <name evidence="2" type="ORF">KSP40_PGU015050</name>
</gene>
<evidence type="ECO:0008006" key="4">
    <source>
        <dbReference type="Google" id="ProtNLM"/>
    </source>
</evidence>
<dbReference type="PANTHER" id="PTHR46085:SF3">
    <property type="entry name" value="ARF GTPASE ACTIVATING PROTEIN"/>
    <property type="match status" value="1"/>
</dbReference>
<feature type="region of interest" description="Disordered" evidence="1">
    <location>
        <begin position="1"/>
        <end position="22"/>
    </location>
</feature>
<organism evidence="2 3">
    <name type="scientific">Platanthera guangdongensis</name>
    <dbReference type="NCBI Taxonomy" id="2320717"/>
    <lineage>
        <taxon>Eukaryota</taxon>
        <taxon>Viridiplantae</taxon>
        <taxon>Streptophyta</taxon>
        <taxon>Embryophyta</taxon>
        <taxon>Tracheophyta</taxon>
        <taxon>Spermatophyta</taxon>
        <taxon>Magnoliopsida</taxon>
        <taxon>Liliopsida</taxon>
        <taxon>Asparagales</taxon>
        <taxon>Orchidaceae</taxon>
        <taxon>Orchidoideae</taxon>
        <taxon>Orchideae</taxon>
        <taxon>Orchidinae</taxon>
        <taxon>Platanthera</taxon>
    </lineage>
</organism>
<feature type="compositionally biased region" description="Polar residues" evidence="1">
    <location>
        <begin position="182"/>
        <end position="206"/>
    </location>
</feature>
<accession>A0ABR2LGT5</accession>
<sequence>MHLSHQRTVFGNSQNSLEAEASGRKELPADLFTGVYSTSASHPAWRMGPHHGMVYRMQYPVMMQPATYGAVKQSSPTFHTPVSTNPFDLGNESASAPNPVINPSATLQAVAPNNPLSLTNSSNFAAVPSQWMPQQQFPYPPSAFPGPYMMQQFPLDMPRQSSSNFFPAVNQGGVGSEAIPSGVSNSGQPPARTNSSVQSTGGNPFG</sequence>
<protein>
    <recommendedName>
        <fullName evidence="4">ADP-ribosylation factor GTPase-activating protein AGD14</fullName>
    </recommendedName>
</protein>
<proteinExistence type="predicted"/>
<feature type="region of interest" description="Disordered" evidence="1">
    <location>
        <begin position="159"/>
        <end position="206"/>
    </location>
</feature>